<comment type="similarity">
    <text evidence="1">Belongs to the CdaR family.</text>
</comment>
<dbReference type="PANTHER" id="PTHR33744:SF1">
    <property type="entry name" value="DNA-BINDING TRANSCRIPTIONAL ACTIVATOR ADER"/>
    <property type="match status" value="1"/>
</dbReference>
<dbReference type="InterPro" id="IPR025736">
    <property type="entry name" value="PucR_C-HTH_dom"/>
</dbReference>
<protein>
    <recommendedName>
        <fullName evidence="7">PucR family transcriptional regulator</fullName>
    </recommendedName>
</protein>
<organism evidence="5 6">
    <name type="scientific">Nocardia cerradoensis</name>
    <dbReference type="NCBI Taxonomy" id="85688"/>
    <lineage>
        <taxon>Bacteria</taxon>
        <taxon>Bacillati</taxon>
        <taxon>Actinomycetota</taxon>
        <taxon>Actinomycetes</taxon>
        <taxon>Mycobacteriales</taxon>
        <taxon>Nocardiaceae</taxon>
        <taxon>Nocardia</taxon>
    </lineage>
</organism>
<dbReference type="AlphaFoldDB" id="A0A231GWT4"/>
<evidence type="ECO:0000259" key="3">
    <source>
        <dbReference type="Pfam" id="PF14361"/>
    </source>
</evidence>
<comment type="caution">
    <text evidence="5">The sequence shown here is derived from an EMBL/GenBank/DDBJ whole genome shotgun (WGS) entry which is preliminary data.</text>
</comment>
<evidence type="ECO:0000259" key="4">
    <source>
        <dbReference type="Pfam" id="PF17853"/>
    </source>
</evidence>
<evidence type="ECO:0000313" key="6">
    <source>
        <dbReference type="Proteomes" id="UP000215506"/>
    </source>
</evidence>
<accession>A0A231GWT4</accession>
<feature type="domain" description="PucR C-terminal helix-turn-helix" evidence="2">
    <location>
        <begin position="331"/>
        <end position="389"/>
    </location>
</feature>
<evidence type="ECO:0000256" key="1">
    <source>
        <dbReference type="ARBA" id="ARBA00006754"/>
    </source>
</evidence>
<dbReference type="Pfam" id="PF13556">
    <property type="entry name" value="HTH_30"/>
    <property type="match status" value="1"/>
</dbReference>
<evidence type="ECO:0000313" key="5">
    <source>
        <dbReference type="EMBL" id="OXR41073.1"/>
    </source>
</evidence>
<gene>
    <name evidence="5" type="ORF">B7C42_06843</name>
</gene>
<dbReference type="Pfam" id="PF14361">
    <property type="entry name" value="RsbRD_N"/>
    <property type="match status" value="1"/>
</dbReference>
<dbReference type="Pfam" id="PF17853">
    <property type="entry name" value="GGDEF_2"/>
    <property type="match status" value="1"/>
</dbReference>
<feature type="domain" description="CdaR GGDEF-like" evidence="4">
    <location>
        <begin position="170"/>
        <end position="281"/>
    </location>
</feature>
<name>A0A231GWT4_9NOCA</name>
<dbReference type="Proteomes" id="UP000215506">
    <property type="component" value="Unassembled WGS sequence"/>
</dbReference>
<dbReference type="RefSeq" id="WP_223273839.1">
    <property type="nucleotide sequence ID" value="NZ_NGAF01000023.1"/>
</dbReference>
<dbReference type="InterPro" id="IPR025751">
    <property type="entry name" value="RsbRD_N_dom"/>
</dbReference>
<dbReference type="Gene3D" id="1.10.10.2840">
    <property type="entry name" value="PucR C-terminal helix-turn-helix domain"/>
    <property type="match status" value="1"/>
</dbReference>
<dbReference type="InterPro" id="IPR041522">
    <property type="entry name" value="CdaR_GGDEF"/>
</dbReference>
<reference evidence="5 6" key="1">
    <citation type="submission" date="2017-07" db="EMBL/GenBank/DDBJ databases">
        <title>First draft Genome Sequence of Nocardia cerradoensis isolated from human infection.</title>
        <authorList>
            <person name="Carrasco G."/>
        </authorList>
    </citation>
    <scope>NUCLEOTIDE SEQUENCE [LARGE SCALE GENOMIC DNA]</scope>
    <source>
        <strain evidence="5 6">CNM20130759</strain>
    </source>
</reference>
<dbReference type="PANTHER" id="PTHR33744">
    <property type="entry name" value="CARBOHYDRATE DIACID REGULATOR"/>
    <property type="match status" value="1"/>
</dbReference>
<feature type="domain" description="RsbT co-antagonist protein RsbRD N-terminal" evidence="3">
    <location>
        <begin position="22"/>
        <end position="160"/>
    </location>
</feature>
<dbReference type="EMBL" id="NGAF01000023">
    <property type="protein sequence ID" value="OXR41073.1"/>
    <property type="molecule type" value="Genomic_DNA"/>
</dbReference>
<proteinExistence type="inferred from homology"/>
<keyword evidence="6" id="KW-1185">Reference proteome</keyword>
<evidence type="ECO:0008006" key="7">
    <source>
        <dbReference type="Google" id="ProtNLM"/>
    </source>
</evidence>
<evidence type="ECO:0000259" key="2">
    <source>
        <dbReference type="Pfam" id="PF13556"/>
    </source>
</evidence>
<dbReference type="InterPro" id="IPR051448">
    <property type="entry name" value="CdaR-like_regulators"/>
</dbReference>
<sequence>MPRSVPDSLIVPIANGLSGRLDELTDDLVGRIVDEIEIYREPGVVPRAELRRSVRSNLEYMLHRLAHGRALELLAPRSTGRERAGQGAPLPEVLRAFRLGSAFLWQRLLDSARASGQCSLDALLTVATDIWAMADDYSTALTESYRAAVGEAMILADRRRSALVAALLNGRSGENHTAWEIAKLLDMPYDGLFLVVVAETPELGRPALPGLEERLRALDVASAWRTGPEHEIVILSYGRRRTDEIRSLVAKFASARVGMSPPYSRLDRTPRALRFAKIAVETFESDATGVRQLPDTPMAELVMGNLDTTRRFVRRVLGRVLTMADDDRSTLITTAEAWLNARSSAAEAGRVLYCHENTVRYRMRRLEERLDGDLDDPATVAELAAALQAIRTFPELGARLTPDPFEDANDR</sequence>
<dbReference type="InterPro" id="IPR042070">
    <property type="entry name" value="PucR_C-HTH_sf"/>
</dbReference>